<accession>A0AAW1JN70</accession>
<protein>
    <recommendedName>
        <fullName evidence="2">Endonuclease/exonuclease/phosphatase domain-containing protein</fullName>
    </recommendedName>
</protein>
<dbReference type="AlphaFoldDB" id="A0AAW1JN70"/>
<feature type="transmembrane region" description="Helical" evidence="1">
    <location>
        <begin position="47"/>
        <end position="72"/>
    </location>
</feature>
<keyword evidence="1" id="KW-1133">Transmembrane helix</keyword>
<dbReference type="Pfam" id="PF03372">
    <property type="entry name" value="Exo_endo_phos"/>
    <property type="match status" value="1"/>
</dbReference>
<organism evidence="3 4">
    <name type="scientific">Saponaria officinalis</name>
    <name type="common">Common soapwort</name>
    <name type="synonym">Lychnis saponaria</name>
    <dbReference type="NCBI Taxonomy" id="3572"/>
    <lineage>
        <taxon>Eukaryota</taxon>
        <taxon>Viridiplantae</taxon>
        <taxon>Streptophyta</taxon>
        <taxon>Embryophyta</taxon>
        <taxon>Tracheophyta</taxon>
        <taxon>Spermatophyta</taxon>
        <taxon>Magnoliopsida</taxon>
        <taxon>eudicotyledons</taxon>
        <taxon>Gunneridae</taxon>
        <taxon>Pentapetalae</taxon>
        <taxon>Caryophyllales</taxon>
        <taxon>Caryophyllaceae</taxon>
        <taxon>Caryophylleae</taxon>
        <taxon>Saponaria</taxon>
    </lineage>
</organism>
<dbReference type="Gene3D" id="3.60.10.10">
    <property type="entry name" value="Endonuclease/exonuclease/phosphatase"/>
    <property type="match status" value="1"/>
</dbReference>
<dbReference type="InterPro" id="IPR005135">
    <property type="entry name" value="Endo/exonuclease/phosphatase"/>
</dbReference>
<dbReference type="SUPFAM" id="SSF56219">
    <property type="entry name" value="DNase I-like"/>
    <property type="match status" value="1"/>
</dbReference>
<dbReference type="EMBL" id="JBDFQZ010000007">
    <property type="protein sequence ID" value="KAK9705303.1"/>
    <property type="molecule type" value="Genomic_DNA"/>
</dbReference>
<evidence type="ECO:0000313" key="3">
    <source>
        <dbReference type="EMBL" id="KAK9705303.1"/>
    </source>
</evidence>
<feature type="domain" description="Endonuclease/exonuclease/phosphatase" evidence="2">
    <location>
        <begin position="6"/>
        <end position="222"/>
    </location>
</feature>
<reference evidence="3" key="1">
    <citation type="submission" date="2024-03" db="EMBL/GenBank/DDBJ databases">
        <title>WGS assembly of Saponaria officinalis var. Norfolk2.</title>
        <authorList>
            <person name="Jenkins J."/>
            <person name="Shu S."/>
            <person name="Grimwood J."/>
            <person name="Barry K."/>
            <person name="Goodstein D."/>
            <person name="Schmutz J."/>
            <person name="Leebens-Mack J."/>
            <person name="Osbourn A."/>
        </authorList>
    </citation>
    <scope>NUCLEOTIDE SEQUENCE [LARGE SCALE GENOMIC DNA]</scope>
    <source>
        <strain evidence="3">JIC</strain>
    </source>
</reference>
<gene>
    <name evidence="3" type="ORF">RND81_07G046600</name>
</gene>
<evidence type="ECO:0000313" key="4">
    <source>
        <dbReference type="Proteomes" id="UP001443914"/>
    </source>
</evidence>
<evidence type="ECO:0000256" key="1">
    <source>
        <dbReference type="SAM" id="Phobius"/>
    </source>
</evidence>
<dbReference type="PANTHER" id="PTHR33710:SF64">
    <property type="entry name" value="ENDONUCLEASE_EXONUCLEASE_PHOSPHATASE DOMAIN-CONTAINING PROTEIN"/>
    <property type="match status" value="1"/>
</dbReference>
<evidence type="ECO:0000259" key="2">
    <source>
        <dbReference type="Pfam" id="PF03372"/>
    </source>
</evidence>
<keyword evidence="1" id="KW-0812">Transmembrane</keyword>
<dbReference type="PANTHER" id="PTHR33710">
    <property type="entry name" value="BNAC02G09200D PROTEIN"/>
    <property type="match status" value="1"/>
</dbReference>
<dbReference type="Proteomes" id="UP001443914">
    <property type="component" value="Unassembled WGS sequence"/>
</dbReference>
<sequence length="329" mass="37335">MKVGDWNIRGLNAKIKQQNALAMFRQNNLDILGLLETRVRTRSFNNVFVGVFGLFSVSIIMRIIQMGIWVLWNKSNMKVQLIDAHSQWIHLLVAKDGCSPFVLTFVYAFNVSQARIPLWDFLRGISTPLPWLVVGDFNCVRSTTERISSSPPDLHPMLAFNDALYAVGLDDIATHGCRLTWTNKQDDCDRKWMRLDRAVTNATWHSSFPAYVDALPVGVSDHSPIVVTLCAPDSPRPKPFRFLNCWAQDSAFLPMVTEAWAEDVRGCPMFCLISCLKALKVKFKLLHKSTYSGISDRIADLKRKLTDCQISLQSRPLCQALLDEERDLC</sequence>
<proteinExistence type="predicted"/>
<keyword evidence="1" id="KW-0472">Membrane</keyword>
<dbReference type="InterPro" id="IPR036691">
    <property type="entry name" value="Endo/exonu/phosph_ase_sf"/>
</dbReference>
<dbReference type="GO" id="GO:0003824">
    <property type="term" value="F:catalytic activity"/>
    <property type="evidence" value="ECO:0007669"/>
    <property type="project" value="InterPro"/>
</dbReference>
<comment type="caution">
    <text evidence="3">The sequence shown here is derived from an EMBL/GenBank/DDBJ whole genome shotgun (WGS) entry which is preliminary data.</text>
</comment>
<name>A0AAW1JN70_SAPOF</name>
<keyword evidence="4" id="KW-1185">Reference proteome</keyword>